<gene>
    <name evidence="1" type="ORF">SAMN02745216_00148</name>
</gene>
<accession>A0A1M6C5B5</accession>
<sequence>MERFCHVPSDSAFTHKLAISNLRAQKYSGGLIKKKTAGTD</sequence>
<organism evidence="1 2">
    <name type="scientific">Desulfatibacillum alkenivorans DSM 16219</name>
    <dbReference type="NCBI Taxonomy" id="1121393"/>
    <lineage>
        <taxon>Bacteria</taxon>
        <taxon>Pseudomonadati</taxon>
        <taxon>Thermodesulfobacteriota</taxon>
        <taxon>Desulfobacteria</taxon>
        <taxon>Desulfobacterales</taxon>
        <taxon>Desulfatibacillaceae</taxon>
        <taxon>Desulfatibacillum</taxon>
    </lineage>
</organism>
<evidence type="ECO:0000313" key="2">
    <source>
        <dbReference type="Proteomes" id="UP000183994"/>
    </source>
</evidence>
<name>A0A1M6C5B5_9BACT</name>
<proteinExistence type="predicted"/>
<dbReference type="Proteomes" id="UP000183994">
    <property type="component" value="Unassembled WGS sequence"/>
</dbReference>
<dbReference type="EMBL" id="FQZU01000001">
    <property type="protein sequence ID" value="SHI55924.1"/>
    <property type="molecule type" value="Genomic_DNA"/>
</dbReference>
<dbReference type="AlphaFoldDB" id="A0A1M6C5B5"/>
<reference evidence="2" key="1">
    <citation type="submission" date="2016-11" db="EMBL/GenBank/DDBJ databases">
        <authorList>
            <person name="Varghese N."/>
            <person name="Submissions S."/>
        </authorList>
    </citation>
    <scope>NUCLEOTIDE SEQUENCE [LARGE SCALE GENOMIC DNA]</scope>
    <source>
        <strain evidence="2">DSM 16219</strain>
    </source>
</reference>
<keyword evidence="2" id="KW-1185">Reference proteome</keyword>
<protein>
    <submittedName>
        <fullName evidence="1">Uncharacterized protein</fullName>
    </submittedName>
</protein>
<evidence type="ECO:0000313" key="1">
    <source>
        <dbReference type="EMBL" id="SHI55924.1"/>
    </source>
</evidence>